<gene>
    <name evidence="1" type="ORF">E6C50_01565</name>
</gene>
<organism evidence="1 2">
    <name type="scientific">Flavobacterium supellecticarium</name>
    <dbReference type="NCBI Taxonomy" id="2565924"/>
    <lineage>
        <taxon>Bacteria</taxon>
        <taxon>Pseudomonadati</taxon>
        <taxon>Bacteroidota</taxon>
        <taxon>Flavobacteriia</taxon>
        <taxon>Flavobacteriales</taxon>
        <taxon>Flavobacteriaceae</taxon>
        <taxon>Flavobacterium</taxon>
    </lineage>
</organism>
<dbReference type="AlphaFoldDB" id="A0A4S4A3C8"/>
<dbReference type="Proteomes" id="UP000307507">
    <property type="component" value="Unassembled WGS sequence"/>
</dbReference>
<sequence>MNRRKFIKKTVLSSFLVGIGSVITSCSSDETIQYDDKEKSVAFKKIIKKNKIFIIRNSNEQKRNEKIYFKNTETVQSLLIIGHIMNTKYITLNMMNNPNLSIKKYTETLSLIEYNRPAEVKISNATKHELECIWEESVLNKRGNIIKYTL</sequence>
<keyword evidence="2" id="KW-1185">Reference proteome</keyword>
<dbReference type="EMBL" id="SSNZ01000001">
    <property type="protein sequence ID" value="THF52921.1"/>
    <property type="molecule type" value="Genomic_DNA"/>
</dbReference>
<accession>A0A4S4A3C8</accession>
<dbReference type="PROSITE" id="PS51257">
    <property type="entry name" value="PROKAR_LIPOPROTEIN"/>
    <property type="match status" value="1"/>
</dbReference>
<comment type="caution">
    <text evidence="1">The sequence shown here is derived from an EMBL/GenBank/DDBJ whole genome shotgun (WGS) entry which is preliminary data.</text>
</comment>
<dbReference type="OrthoDB" id="246701at2"/>
<proteinExistence type="predicted"/>
<reference evidence="1 2" key="1">
    <citation type="submission" date="2019-04" db="EMBL/GenBank/DDBJ databases">
        <title>Flavobacterium sp. nov. isolated from construction timber.</title>
        <authorList>
            <person name="Lin S.-Y."/>
            <person name="Chang C.-T."/>
            <person name="Young C.-C."/>
        </authorList>
    </citation>
    <scope>NUCLEOTIDE SEQUENCE [LARGE SCALE GENOMIC DNA]</scope>
    <source>
        <strain evidence="1 2">CC-CTC003</strain>
    </source>
</reference>
<protein>
    <submittedName>
        <fullName evidence="1">Uncharacterized protein</fullName>
    </submittedName>
</protein>
<evidence type="ECO:0000313" key="1">
    <source>
        <dbReference type="EMBL" id="THF52921.1"/>
    </source>
</evidence>
<evidence type="ECO:0000313" key="2">
    <source>
        <dbReference type="Proteomes" id="UP000307507"/>
    </source>
</evidence>
<dbReference type="RefSeq" id="WP_136401446.1">
    <property type="nucleotide sequence ID" value="NZ_SSNZ01000001.1"/>
</dbReference>
<name>A0A4S4A3C8_9FLAO</name>